<keyword evidence="21" id="KW-1185">Reference proteome</keyword>
<dbReference type="Pfam" id="PF07715">
    <property type="entry name" value="Plug"/>
    <property type="match status" value="1"/>
</dbReference>
<keyword evidence="6 14" id="KW-0812">Transmembrane</keyword>
<dbReference type="InterPro" id="IPR012910">
    <property type="entry name" value="Plug_dom"/>
</dbReference>
<dbReference type="PANTHER" id="PTHR32552:SF68">
    <property type="entry name" value="FERRICHROME OUTER MEMBRANE TRANSPORTER_PHAGE RECEPTOR"/>
    <property type="match status" value="1"/>
</dbReference>
<dbReference type="InterPro" id="IPR036942">
    <property type="entry name" value="Beta-barrel_TonB_sf"/>
</dbReference>
<dbReference type="GO" id="GO:0015891">
    <property type="term" value="P:siderophore transport"/>
    <property type="evidence" value="ECO:0007669"/>
    <property type="project" value="InterPro"/>
</dbReference>
<dbReference type="STRING" id="767434.Fraau_0656"/>
<comment type="subcellular location">
    <subcellularLocation>
        <location evidence="1 14">Cell outer membrane</location>
        <topology evidence="1 14">Multi-pass membrane protein</topology>
    </subcellularLocation>
</comment>
<evidence type="ECO:0000256" key="13">
    <source>
        <dbReference type="ARBA" id="ARBA00023237"/>
    </source>
</evidence>
<feature type="signal peptide" evidence="17">
    <location>
        <begin position="1"/>
        <end position="25"/>
    </location>
</feature>
<evidence type="ECO:0000256" key="1">
    <source>
        <dbReference type="ARBA" id="ARBA00004571"/>
    </source>
</evidence>
<reference evidence="20" key="1">
    <citation type="submission" date="2012-02" db="EMBL/GenBank/DDBJ databases">
        <title>The complete genome of Frateuria aurantia DSM 6220.</title>
        <authorList>
            <consortium name="US DOE Joint Genome Institute (JGI-PGF)"/>
            <person name="Lucas S."/>
            <person name="Copeland A."/>
            <person name="Lapidus A."/>
            <person name="Glavina del Rio T."/>
            <person name="Dalin E."/>
            <person name="Tice H."/>
            <person name="Bruce D."/>
            <person name="Goodwin L."/>
            <person name="Pitluck S."/>
            <person name="Peters L."/>
            <person name="Ovchinnikova G."/>
            <person name="Teshima H."/>
            <person name="Kyrpides N."/>
            <person name="Mavromatis K."/>
            <person name="Ivanova N."/>
            <person name="Brettin T."/>
            <person name="Detter J.C."/>
            <person name="Han C."/>
            <person name="Larimer F."/>
            <person name="Land M."/>
            <person name="Hauser L."/>
            <person name="Markowitz V."/>
            <person name="Cheng J.-F."/>
            <person name="Hugenholtz P."/>
            <person name="Woyke T."/>
            <person name="Wu D."/>
            <person name="Brambilla E."/>
            <person name="Klenk H.-P."/>
            <person name="Eisen J.A."/>
        </authorList>
    </citation>
    <scope>NUCLEOTIDE SEQUENCE</scope>
    <source>
        <strain evidence="20">DSM 6220</strain>
    </source>
</reference>
<keyword evidence="12 20" id="KW-0675">Receptor</keyword>
<evidence type="ECO:0000256" key="11">
    <source>
        <dbReference type="ARBA" id="ARBA00023136"/>
    </source>
</evidence>
<dbReference type="eggNOG" id="COG4774">
    <property type="taxonomic scope" value="Bacteria"/>
</dbReference>
<evidence type="ECO:0000256" key="12">
    <source>
        <dbReference type="ARBA" id="ARBA00023170"/>
    </source>
</evidence>
<keyword evidence="9" id="KW-0406">Ion transport</keyword>
<dbReference type="AlphaFoldDB" id="H8KYK1"/>
<dbReference type="EMBL" id="CP003350">
    <property type="protein sequence ID" value="AFC85129.1"/>
    <property type="molecule type" value="Genomic_DNA"/>
</dbReference>
<evidence type="ECO:0000256" key="9">
    <source>
        <dbReference type="ARBA" id="ARBA00023065"/>
    </source>
</evidence>
<dbReference type="InterPro" id="IPR000531">
    <property type="entry name" value="Beta-barrel_TonB"/>
</dbReference>
<evidence type="ECO:0000259" key="19">
    <source>
        <dbReference type="Pfam" id="PF07715"/>
    </source>
</evidence>
<evidence type="ECO:0000256" key="17">
    <source>
        <dbReference type="SAM" id="SignalP"/>
    </source>
</evidence>
<name>H8KYK1_FRAAD</name>
<dbReference type="HOGENOM" id="CLU_008287_9_0_6"/>
<evidence type="ECO:0000256" key="5">
    <source>
        <dbReference type="ARBA" id="ARBA00022496"/>
    </source>
</evidence>
<evidence type="ECO:0000256" key="16">
    <source>
        <dbReference type="SAM" id="MobiDB-lite"/>
    </source>
</evidence>
<dbReference type="NCBIfam" id="TIGR01783">
    <property type="entry name" value="TonB-siderophor"/>
    <property type="match status" value="1"/>
</dbReference>
<evidence type="ECO:0000256" key="7">
    <source>
        <dbReference type="ARBA" id="ARBA00022729"/>
    </source>
</evidence>
<keyword evidence="4 14" id="KW-1134">Transmembrane beta strand</keyword>
<comment type="similarity">
    <text evidence="2 14 15">Belongs to the TonB-dependent receptor family.</text>
</comment>
<dbReference type="KEGG" id="fau:Fraau_0656"/>
<evidence type="ECO:0000256" key="15">
    <source>
        <dbReference type="RuleBase" id="RU003357"/>
    </source>
</evidence>
<evidence type="ECO:0000313" key="20">
    <source>
        <dbReference type="EMBL" id="AFC85129.1"/>
    </source>
</evidence>
<evidence type="ECO:0000259" key="18">
    <source>
        <dbReference type="Pfam" id="PF00593"/>
    </source>
</evidence>
<keyword evidence="13 14" id="KW-0998">Cell outer membrane</keyword>
<proteinExistence type="inferred from homology"/>
<keyword evidence="5" id="KW-0410">Iron transport</keyword>
<keyword evidence="3 14" id="KW-0813">Transport</keyword>
<dbReference type="SUPFAM" id="SSF56935">
    <property type="entry name" value="Porins"/>
    <property type="match status" value="1"/>
</dbReference>
<dbReference type="Gene3D" id="2.170.130.10">
    <property type="entry name" value="TonB-dependent receptor, plug domain"/>
    <property type="match status" value="1"/>
</dbReference>
<dbReference type="Proteomes" id="UP000005234">
    <property type="component" value="Chromosome"/>
</dbReference>
<dbReference type="CDD" id="cd01347">
    <property type="entry name" value="ligand_gated_channel"/>
    <property type="match status" value="1"/>
</dbReference>
<organism evidence="20 21">
    <name type="scientific">Frateuria aurantia (strain ATCC 33424 / DSM 6220 / KCTC 2777 / LMG 1558 / NBRC 3245 / NCIMB 13370)</name>
    <name type="common">Acetobacter aurantius</name>
    <dbReference type="NCBI Taxonomy" id="767434"/>
    <lineage>
        <taxon>Bacteria</taxon>
        <taxon>Pseudomonadati</taxon>
        <taxon>Pseudomonadota</taxon>
        <taxon>Gammaproteobacteria</taxon>
        <taxon>Lysobacterales</taxon>
        <taxon>Rhodanobacteraceae</taxon>
        <taxon>Frateuria</taxon>
    </lineage>
</organism>
<evidence type="ECO:0000256" key="4">
    <source>
        <dbReference type="ARBA" id="ARBA00022452"/>
    </source>
</evidence>
<dbReference type="GO" id="GO:0038023">
    <property type="term" value="F:signaling receptor activity"/>
    <property type="evidence" value="ECO:0007669"/>
    <property type="project" value="InterPro"/>
</dbReference>
<feature type="chain" id="PRO_5003614040" evidence="17">
    <location>
        <begin position="26"/>
        <end position="717"/>
    </location>
</feature>
<dbReference type="GO" id="GO:0015344">
    <property type="term" value="F:siderophore uptake transmembrane transporter activity"/>
    <property type="evidence" value="ECO:0007669"/>
    <property type="project" value="TreeGrafter"/>
</dbReference>
<evidence type="ECO:0000313" key="21">
    <source>
        <dbReference type="Proteomes" id="UP000005234"/>
    </source>
</evidence>
<sequence length="717" mass="78528">MNPPARSSLWLSLSLAASTLHPCLAASLPGSTPEDMPARTRDDSPDGGSRRHAHRLQSVQVSADSDRFGGDGHAQVNKSELPLNKTPFTVTVIPRAILDSQQALSLADALHNVPGVVAGNYGRRGWDDLIIRGQTASDSLYLDGLRTTASNRLAQQIFGLDQIEVLQGPASLLYGMVLPGGLVNMVSKRPQTEQFLNLDTTIGNYGLRQGTLDANLPLSANGKAALRINALAMHSDDQTRYVWSRNRWIAPSLSLDLGDATDFTLLASYQDRSYIRQQGLPLSGSVHVNPLGQLPRDLFTGEPDQRPYHGIQHRIGYQLTQRFGSGWILHHNLRYEDFSLDGQLVANGAVAADHATEKRTAQQQHWDGSTISEDTNLQREFDTGPFHHELTTGSDYLRSVERARSYTCTIASLNLYAPVYAGGVSCPGSPRTSTTTTIRDTGAYLRDTIQWDEQWLLLAGVRRDSASNDSINRLTAADIHTLSHATTGSTALMYEGWTLAHPYLSFATSFYPNSGTDADGSPFAPEHGRQWEAGVKFSLQQGTTVNLAIYDLRRNNVLETDPVNDGYSIAVGEERSRGAEIGFTTDFRNGLSLTGGYAYTQAIIADDGGQIPSTDGQRINNVPRHSATLFARYLLPGNWSRWQINGGLRGQSKQYTYGYYLAGYFVADAGIAYEAAHWRAAFNIRNLLNQHYFAGGLKAAVATGDDRNAMFTFGLRL</sequence>
<dbReference type="InterPro" id="IPR037066">
    <property type="entry name" value="Plug_dom_sf"/>
</dbReference>
<dbReference type="PANTHER" id="PTHR32552">
    <property type="entry name" value="FERRICHROME IRON RECEPTOR-RELATED"/>
    <property type="match status" value="1"/>
</dbReference>
<dbReference type="Gene3D" id="2.40.170.20">
    <property type="entry name" value="TonB-dependent receptor, beta-barrel domain"/>
    <property type="match status" value="1"/>
</dbReference>
<evidence type="ECO:0000256" key="8">
    <source>
        <dbReference type="ARBA" id="ARBA00023004"/>
    </source>
</evidence>
<feature type="region of interest" description="Disordered" evidence="16">
    <location>
        <begin position="26"/>
        <end position="78"/>
    </location>
</feature>
<keyword evidence="7 17" id="KW-0732">Signal</keyword>
<feature type="domain" description="TonB-dependent receptor plug" evidence="19">
    <location>
        <begin position="83"/>
        <end position="181"/>
    </location>
</feature>
<dbReference type="InterPro" id="IPR010105">
    <property type="entry name" value="TonB_sidphr_rcpt"/>
</dbReference>
<keyword evidence="8" id="KW-0408">Iron</keyword>
<dbReference type="RefSeq" id="WP_014402135.1">
    <property type="nucleotide sequence ID" value="NC_017033.1"/>
</dbReference>
<evidence type="ECO:0000256" key="10">
    <source>
        <dbReference type="ARBA" id="ARBA00023077"/>
    </source>
</evidence>
<dbReference type="InterPro" id="IPR039426">
    <property type="entry name" value="TonB-dep_rcpt-like"/>
</dbReference>
<feature type="domain" description="TonB-dependent receptor-like beta-barrel" evidence="18">
    <location>
        <begin position="256"/>
        <end position="687"/>
    </location>
</feature>
<evidence type="ECO:0000256" key="6">
    <source>
        <dbReference type="ARBA" id="ARBA00022692"/>
    </source>
</evidence>
<dbReference type="PROSITE" id="PS52016">
    <property type="entry name" value="TONB_DEPENDENT_REC_3"/>
    <property type="match status" value="1"/>
</dbReference>
<evidence type="ECO:0000256" key="3">
    <source>
        <dbReference type="ARBA" id="ARBA00022448"/>
    </source>
</evidence>
<evidence type="ECO:0000256" key="14">
    <source>
        <dbReference type="PROSITE-ProRule" id="PRU01360"/>
    </source>
</evidence>
<gene>
    <name evidence="20" type="ordered locus">Fraau_0656</name>
</gene>
<dbReference type="Pfam" id="PF00593">
    <property type="entry name" value="TonB_dep_Rec_b-barrel"/>
    <property type="match status" value="1"/>
</dbReference>
<evidence type="ECO:0000256" key="2">
    <source>
        <dbReference type="ARBA" id="ARBA00009810"/>
    </source>
</evidence>
<keyword evidence="10 15" id="KW-0798">TonB box</keyword>
<keyword evidence="11 14" id="KW-0472">Membrane</keyword>
<dbReference type="GO" id="GO:0009279">
    <property type="term" value="C:cell outer membrane"/>
    <property type="evidence" value="ECO:0007669"/>
    <property type="project" value="UniProtKB-SubCell"/>
</dbReference>
<accession>H8KYK1</accession>
<protein>
    <submittedName>
        <fullName evidence="20">TonB-dependent siderophore receptor</fullName>
    </submittedName>
</protein>